<dbReference type="AlphaFoldDB" id="A0A919LEG0"/>
<dbReference type="Pfam" id="PF19820">
    <property type="entry name" value="DUF6303"/>
    <property type="match status" value="1"/>
</dbReference>
<reference evidence="1" key="1">
    <citation type="submission" date="2020-09" db="EMBL/GenBank/DDBJ databases">
        <title>Whole genome shotgun sequence of Streptomyces xanthophaeus NBRC 12829.</title>
        <authorList>
            <person name="Komaki H."/>
            <person name="Tamura T."/>
        </authorList>
    </citation>
    <scope>NUCLEOTIDE SEQUENCE</scope>
    <source>
        <strain evidence="1">NBRC 12829</strain>
    </source>
</reference>
<dbReference type="InterPro" id="IPR046270">
    <property type="entry name" value="DUF6303"/>
</dbReference>
<dbReference type="OrthoDB" id="4247158at2"/>
<keyword evidence="2" id="KW-1185">Reference proteome</keyword>
<comment type="caution">
    <text evidence="1">The sequence shown here is derived from an EMBL/GenBank/DDBJ whole genome shotgun (WGS) entry which is preliminary data.</text>
</comment>
<organism evidence="1 2">
    <name type="scientific">Streptomyces xanthophaeus</name>
    <dbReference type="NCBI Taxonomy" id="67385"/>
    <lineage>
        <taxon>Bacteria</taxon>
        <taxon>Bacillati</taxon>
        <taxon>Actinomycetota</taxon>
        <taxon>Actinomycetes</taxon>
        <taxon>Kitasatosporales</taxon>
        <taxon>Streptomycetaceae</taxon>
        <taxon>Streptomyces</taxon>
    </lineage>
</organism>
<evidence type="ECO:0000313" key="1">
    <source>
        <dbReference type="EMBL" id="GHI88310.1"/>
    </source>
</evidence>
<evidence type="ECO:0000313" key="2">
    <source>
        <dbReference type="Proteomes" id="UP000600026"/>
    </source>
</evidence>
<gene>
    <name evidence="1" type="ORF">Sxan_56740</name>
</gene>
<dbReference type="EMBL" id="BNEE01000006">
    <property type="protein sequence ID" value="GHI88310.1"/>
    <property type="molecule type" value="Genomic_DNA"/>
</dbReference>
<dbReference type="Proteomes" id="UP000600026">
    <property type="component" value="Unassembled WGS sequence"/>
</dbReference>
<proteinExistence type="predicted"/>
<accession>A0A919LEG0</accession>
<name>A0A919LEG0_9ACTN</name>
<dbReference type="RefSeq" id="WP_031145284.1">
    <property type="nucleotide sequence ID" value="NZ_BNEE01000006.1"/>
</dbReference>
<sequence>MNKRIFRAQLSLRCCGTTAPERTDGPCWQLYVAKTGLVCEWPTFTWPTSTDVPSLEARTAALALLGFTLAEDAEWEWQEGTGPEYHPHPVRVSFLGAVKVRALESGSA</sequence>
<protein>
    <submittedName>
        <fullName evidence="1">Uncharacterized protein</fullName>
    </submittedName>
</protein>